<dbReference type="GeneTree" id="ENSGT00440000035378"/>
<dbReference type="Gene3D" id="2.60.40.1180">
    <property type="entry name" value="Golgi alpha-mannosidase II"/>
    <property type="match status" value="1"/>
</dbReference>
<gene>
    <name evidence="11" type="primary">LOC115247604</name>
</gene>
<reference evidence="11" key="3">
    <citation type="submission" date="2025-09" db="UniProtKB">
        <authorList>
            <consortium name="Ensembl"/>
        </authorList>
    </citation>
    <scope>IDENTIFICATION</scope>
</reference>
<accession>A0A674PH87</accession>
<dbReference type="Pfam" id="PF01120">
    <property type="entry name" value="Alpha_L_fucos"/>
    <property type="match status" value="1"/>
</dbReference>
<evidence type="ECO:0000256" key="7">
    <source>
        <dbReference type="ARBA" id="ARBA00023295"/>
    </source>
</evidence>
<feature type="domain" description="Glycoside hydrolase family 29 N-terminal" evidence="9">
    <location>
        <begin position="20"/>
        <end position="353"/>
    </location>
</feature>
<keyword evidence="7" id="KW-0326">Glycosidase</keyword>
<dbReference type="SUPFAM" id="SSF51445">
    <property type="entry name" value="(Trans)glycosidases"/>
    <property type="match status" value="1"/>
</dbReference>
<evidence type="ECO:0000313" key="12">
    <source>
        <dbReference type="Proteomes" id="UP000005226"/>
    </source>
</evidence>
<dbReference type="InterPro" id="IPR031919">
    <property type="entry name" value="Fucosidase_C"/>
</dbReference>
<dbReference type="InterPro" id="IPR057739">
    <property type="entry name" value="Glyco_hydro_29_N"/>
</dbReference>
<dbReference type="InterPro" id="IPR000933">
    <property type="entry name" value="Glyco_hydro_29"/>
</dbReference>
<reference evidence="11" key="2">
    <citation type="submission" date="2025-08" db="UniProtKB">
        <authorList>
            <consortium name="Ensembl"/>
        </authorList>
    </citation>
    <scope>IDENTIFICATION</scope>
</reference>
<evidence type="ECO:0000256" key="1">
    <source>
        <dbReference type="ARBA" id="ARBA00004071"/>
    </source>
</evidence>
<feature type="chain" id="PRO_5025516099" description="alpha-L-fucosidase" evidence="8">
    <location>
        <begin position="20"/>
        <end position="479"/>
    </location>
</feature>
<organism evidence="11 12">
    <name type="scientific">Takifugu rubripes</name>
    <name type="common">Japanese pufferfish</name>
    <name type="synonym">Fugu rubripes</name>
    <dbReference type="NCBI Taxonomy" id="31033"/>
    <lineage>
        <taxon>Eukaryota</taxon>
        <taxon>Metazoa</taxon>
        <taxon>Chordata</taxon>
        <taxon>Craniata</taxon>
        <taxon>Vertebrata</taxon>
        <taxon>Euteleostomi</taxon>
        <taxon>Actinopterygii</taxon>
        <taxon>Neopterygii</taxon>
        <taxon>Teleostei</taxon>
        <taxon>Neoteleostei</taxon>
        <taxon>Acanthomorphata</taxon>
        <taxon>Eupercaria</taxon>
        <taxon>Tetraodontiformes</taxon>
        <taxon>Tetradontoidea</taxon>
        <taxon>Tetraodontidae</taxon>
        <taxon>Takifugu</taxon>
    </lineage>
</organism>
<proteinExistence type="inferred from homology"/>
<evidence type="ECO:0000313" key="11">
    <source>
        <dbReference type="Ensembl" id="ENSTRUP00000085102.1"/>
    </source>
</evidence>
<dbReference type="GO" id="GO:0006004">
    <property type="term" value="P:fucose metabolic process"/>
    <property type="evidence" value="ECO:0007669"/>
    <property type="project" value="InterPro"/>
</dbReference>
<comment type="function">
    <text evidence="1">Alpha-L-fucosidase is responsible for hydrolyzing the alpha-1,6-linked fucose joined to the reducing-end N-acetylglucosamine of the carbohydrate moieties of glycoproteins.</text>
</comment>
<dbReference type="SMART" id="SM00812">
    <property type="entry name" value="Alpha_L_fucos"/>
    <property type="match status" value="1"/>
</dbReference>
<dbReference type="AlphaFoldDB" id="A0A674PH87"/>
<name>A0A674PH87_TAKRU</name>
<dbReference type="InterPro" id="IPR013780">
    <property type="entry name" value="Glyco_hydro_b"/>
</dbReference>
<keyword evidence="6" id="KW-0325">Glycoprotein</keyword>
<comment type="similarity">
    <text evidence="2">Belongs to the glycosyl hydrolase 29 family.</text>
</comment>
<reference evidence="11 12" key="1">
    <citation type="journal article" date="2011" name="Genome Biol. Evol.">
        <title>Integration of the genetic map and genome assembly of fugu facilitates insights into distinct features of genome evolution in teleosts and mammals.</title>
        <authorList>
            <person name="Kai W."/>
            <person name="Kikuchi K."/>
            <person name="Tohari S."/>
            <person name="Chew A.K."/>
            <person name="Tay A."/>
            <person name="Fujiwara A."/>
            <person name="Hosoya S."/>
            <person name="Suetake H."/>
            <person name="Naruse K."/>
            <person name="Brenner S."/>
            <person name="Suzuki Y."/>
            <person name="Venkatesh B."/>
        </authorList>
    </citation>
    <scope>NUCLEOTIDE SEQUENCE [LARGE SCALE GENOMIC DNA]</scope>
</reference>
<dbReference type="Gene3D" id="3.20.20.80">
    <property type="entry name" value="Glycosidases"/>
    <property type="match status" value="1"/>
</dbReference>
<dbReference type="GO" id="GO:0005764">
    <property type="term" value="C:lysosome"/>
    <property type="evidence" value="ECO:0007669"/>
    <property type="project" value="TreeGrafter"/>
</dbReference>
<dbReference type="Ensembl" id="ENSTRUT00000074467.1">
    <property type="protein sequence ID" value="ENSTRUP00000085102.1"/>
    <property type="gene ID" value="ENSTRUG00000006886.3"/>
</dbReference>
<dbReference type="PANTHER" id="PTHR10030:SF45">
    <property type="entry name" value="PLASMA ALPHA-L-FUCOSIDASE"/>
    <property type="match status" value="1"/>
</dbReference>
<feature type="domain" description="Alpha-L-fucosidase C-terminal" evidence="10">
    <location>
        <begin position="398"/>
        <end position="476"/>
    </location>
</feature>
<keyword evidence="12" id="KW-1185">Reference proteome</keyword>
<dbReference type="InterPro" id="IPR017853">
    <property type="entry name" value="GH"/>
</dbReference>
<dbReference type="GO" id="GO:0004560">
    <property type="term" value="F:alpha-L-fucosidase activity"/>
    <property type="evidence" value="ECO:0007669"/>
    <property type="project" value="UniProtKB-EC"/>
</dbReference>
<dbReference type="PRINTS" id="PR00741">
    <property type="entry name" value="GLHYDRLASE29"/>
</dbReference>
<keyword evidence="5" id="KW-0378">Hydrolase</keyword>
<evidence type="ECO:0000256" key="5">
    <source>
        <dbReference type="ARBA" id="ARBA00022801"/>
    </source>
</evidence>
<evidence type="ECO:0000259" key="9">
    <source>
        <dbReference type="Pfam" id="PF01120"/>
    </source>
</evidence>
<dbReference type="Pfam" id="PF16757">
    <property type="entry name" value="Fucosidase_C"/>
    <property type="match status" value="1"/>
</dbReference>
<evidence type="ECO:0000259" key="10">
    <source>
        <dbReference type="Pfam" id="PF16757"/>
    </source>
</evidence>
<evidence type="ECO:0000256" key="6">
    <source>
        <dbReference type="ARBA" id="ARBA00023180"/>
    </source>
</evidence>
<keyword evidence="4 8" id="KW-0732">Signal</keyword>
<protein>
    <recommendedName>
        <fullName evidence="3">alpha-L-fucosidase</fullName>
        <ecNumber evidence="3">3.2.1.51</ecNumber>
    </recommendedName>
</protein>
<evidence type="ECO:0000256" key="8">
    <source>
        <dbReference type="SAM" id="SignalP"/>
    </source>
</evidence>
<feature type="signal peptide" evidence="8">
    <location>
        <begin position="1"/>
        <end position="19"/>
    </location>
</feature>
<evidence type="ECO:0000256" key="4">
    <source>
        <dbReference type="ARBA" id="ARBA00022729"/>
    </source>
</evidence>
<evidence type="ECO:0000256" key="3">
    <source>
        <dbReference type="ARBA" id="ARBA00012662"/>
    </source>
</evidence>
<dbReference type="InterPro" id="IPR016286">
    <property type="entry name" value="FUC_metazoa-typ"/>
</dbReference>
<dbReference type="FunFam" id="3.20.20.80:FF:000027">
    <property type="entry name" value="Alpha-L-fucosidase"/>
    <property type="match status" value="1"/>
</dbReference>
<evidence type="ECO:0000256" key="2">
    <source>
        <dbReference type="ARBA" id="ARBA00007951"/>
    </source>
</evidence>
<dbReference type="EC" id="3.2.1.51" evidence="3"/>
<sequence length="479" mass="55453">MFLAVSFVVSFLFCGTGTAIRYEPNWKSIDSRPLPEWYDQAKFGIFIHWGVFSVPSFGSEWFWWFWEKEKMKPYVEFMQNNYPPDFKYQDFAPQFTAEFFDAKEWTDILASSGAKYVVLTTKHHEGFTLWGSKNSWNWNAVDVGPKRDLVDEVVTAVRANGDLRVGLYHSLFEWFNPLYKADAANVFTTNYFPTMKTLPELYELILKYKPEVLWSDGDGDAPDTYWNSTGFLAWLYNDSPVRDTVVTNDRWGYGSICTHGGFYTGIDRYIPEHPIKHKWENCMTIDIRSWGYRRNAPLSDYLSIEQLVAILVKTVSLGGNLLMNIGPTHDGRIAPIFEERLRQMGMWLKVNGEAIYNTTTWRAQNDTITPNLWSVLGYLTVGARDFLNKFLMEQIFHRYTFKPQGKSIFAILVEWPVNGSVILSEPVVTQGHTQVELLGYRDLQWEPLKPSGLRVLLPQLSFRQIPCQWAWALKLTGAS</sequence>
<dbReference type="Proteomes" id="UP000005226">
    <property type="component" value="Chromosome 2"/>
</dbReference>
<dbReference type="PANTHER" id="PTHR10030">
    <property type="entry name" value="ALPHA-L-FUCOSIDASE"/>
    <property type="match status" value="1"/>
</dbReference>
<dbReference type="GO" id="GO:0016139">
    <property type="term" value="P:glycoside catabolic process"/>
    <property type="evidence" value="ECO:0007669"/>
    <property type="project" value="TreeGrafter"/>
</dbReference>